<keyword evidence="3" id="KW-0687">Ribonucleoprotein</keyword>
<dbReference type="GO" id="GO:1990904">
    <property type="term" value="C:ribonucleoprotein complex"/>
    <property type="evidence" value="ECO:0007669"/>
    <property type="project" value="UniProtKB-KW"/>
</dbReference>
<evidence type="ECO:0000256" key="3">
    <source>
        <dbReference type="ARBA" id="ARBA00023274"/>
    </source>
</evidence>
<reference evidence="6" key="2">
    <citation type="submission" date="2015-01" db="EMBL/GenBank/DDBJ databases">
        <title>Evolutionary Origins and Diversification of the Mycorrhizal Mutualists.</title>
        <authorList>
            <consortium name="DOE Joint Genome Institute"/>
            <consortium name="Mycorrhizal Genomics Consortium"/>
            <person name="Kohler A."/>
            <person name="Kuo A."/>
            <person name="Nagy L.G."/>
            <person name="Floudas D."/>
            <person name="Copeland A."/>
            <person name="Barry K.W."/>
            <person name="Cichocki N."/>
            <person name="Veneault-Fourrey C."/>
            <person name="LaButti K."/>
            <person name="Lindquist E.A."/>
            <person name="Lipzen A."/>
            <person name="Lundell T."/>
            <person name="Morin E."/>
            <person name="Murat C."/>
            <person name="Riley R."/>
            <person name="Ohm R."/>
            <person name="Sun H."/>
            <person name="Tunlid A."/>
            <person name="Henrissat B."/>
            <person name="Grigoriev I.V."/>
            <person name="Hibbett D.S."/>
            <person name="Martin F."/>
        </authorList>
    </citation>
    <scope>NUCLEOTIDE SEQUENCE [LARGE SCALE GENOMIC DNA]</scope>
    <source>
        <strain evidence="6">Zn</strain>
    </source>
</reference>
<dbReference type="InterPro" id="IPR014722">
    <property type="entry name" value="Rib_uL2_dom2"/>
</dbReference>
<dbReference type="SUPFAM" id="SSF50104">
    <property type="entry name" value="Translation proteins SH3-like domain"/>
    <property type="match status" value="1"/>
</dbReference>
<evidence type="ECO:0000256" key="1">
    <source>
        <dbReference type="ARBA" id="ARBA00010618"/>
    </source>
</evidence>
<dbReference type="PANTHER" id="PTHR12903">
    <property type="entry name" value="MITOCHONDRIAL RIBOSOMAL PROTEIN L24"/>
    <property type="match status" value="1"/>
</dbReference>
<dbReference type="STRING" id="913774.A0A0C3HEK6"/>
<dbReference type="InterPro" id="IPR005824">
    <property type="entry name" value="KOW"/>
</dbReference>
<feature type="domain" description="KOW" evidence="4">
    <location>
        <begin position="109"/>
        <end position="136"/>
    </location>
</feature>
<name>A0A0C3HEK6_OIDMZ</name>
<evidence type="ECO:0000259" key="4">
    <source>
        <dbReference type="SMART" id="SM00739"/>
    </source>
</evidence>
<gene>
    <name evidence="5" type="ORF">OIDMADRAFT_156019</name>
</gene>
<dbReference type="Gene3D" id="2.30.30.30">
    <property type="match status" value="1"/>
</dbReference>
<dbReference type="InterPro" id="IPR008991">
    <property type="entry name" value="Translation_prot_SH3-like_sf"/>
</dbReference>
<dbReference type="CDD" id="cd06089">
    <property type="entry name" value="KOW_RPL26"/>
    <property type="match status" value="1"/>
</dbReference>
<reference evidence="5 6" key="1">
    <citation type="submission" date="2014-04" db="EMBL/GenBank/DDBJ databases">
        <authorList>
            <consortium name="DOE Joint Genome Institute"/>
            <person name="Kuo A."/>
            <person name="Martino E."/>
            <person name="Perotto S."/>
            <person name="Kohler A."/>
            <person name="Nagy L.G."/>
            <person name="Floudas D."/>
            <person name="Copeland A."/>
            <person name="Barry K.W."/>
            <person name="Cichocki N."/>
            <person name="Veneault-Fourrey C."/>
            <person name="LaButti K."/>
            <person name="Lindquist E.A."/>
            <person name="Lipzen A."/>
            <person name="Lundell T."/>
            <person name="Morin E."/>
            <person name="Murat C."/>
            <person name="Sun H."/>
            <person name="Tunlid A."/>
            <person name="Henrissat B."/>
            <person name="Grigoriev I.V."/>
            <person name="Hibbett D.S."/>
            <person name="Martin F."/>
            <person name="Nordberg H.P."/>
            <person name="Cantor M.N."/>
            <person name="Hua S.X."/>
        </authorList>
    </citation>
    <scope>NUCLEOTIDE SEQUENCE [LARGE SCALE GENOMIC DNA]</scope>
    <source>
        <strain evidence="5 6">Zn</strain>
    </source>
</reference>
<dbReference type="OrthoDB" id="359154at2759"/>
<dbReference type="AlphaFoldDB" id="A0A0C3HEK6"/>
<dbReference type="GO" id="GO:0003735">
    <property type="term" value="F:structural constituent of ribosome"/>
    <property type="evidence" value="ECO:0007669"/>
    <property type="project" value="InterPro"/>
</dbReference>
<keyword evidence="6" id="KW-1185">Reference proteome</keyword>
<dbReference type="Pfam" id="PF22682">
    <property type="entry name" value="Ribosomal_uL24m-like"/>
    <property type="match status" value="1"/>
</dbReference>
<accession>A0A0C3HEK6</accession>
<dbReference type="InterPro" id="IPR041988">
    <property type="entry name" value="Ribosomal_uL24_KOW"/>
</dbReference>
<dbReference type="Proteomes" id="UP000054321">
    <property type="component" value="Unassembled WGS sequence"/>
</dbReference>
<dbReference type="EMBL" id="KN832871">
    <property type="protein sequence ID" value="KIN06651.1"/>
    <property type="molecule type" value="Genomic_DNA"/>
</dbReference>
<dbReference type="FunCoup" id="A0A0C3HEK6">
    <property type="interactions" value="145"/>
</dbReference>
<evidence type="ECO:0000313" key="5">
    <source>
        <dbReference type="EMBL" id="KIN06651.1"/>
    </source>
</evidence>
<dbReference type="SMART" id="SM00739">
    <property type="entry name" value="KOW"/>
    <property type="match status" value="1"/>
</dbReference>
<dbReference type="GO" id="GO:0005840">
    <property type="term" value="C:ribosome"/>
    <property type="evidence" value="ECO:0007669"/>
    <property type="project" value="UniProtKB-KW"/>
</dbReference>
<organism evidence="5 6">
    <name type="scientific">Oidiodendron maius (strain Zn)</name>
    <dbReference type="NCBI Taxonomy" id="913774"/>
    <lineage>
        <taxon>Eukaryota</taxon>
        <taxon>Fungi</taxon>
        <taxon>Dikarya</taxon>
        <taxon>Ascomycota</taxon>
        <taxon>Pezizomycotina</taxon>
        <taxon>Leotiomycetes</taxon>
        <taxon>Leotiomycetes incertae sedis</taxon>
        <taxon>Myxotrichaceae</taxon>
        <taxon>Oidiodendron</taxon>
    </lineage>
</organism>
<keyword evidence="2" id="KW-0689">Ribosomal protein</keyword>
<evidence type="ECO:0000313" key="6">
    <source>
        <dbReference type="Proteomes" id="UP000054321"/>
    </source>
</evidence>
<proteinExistence type="inferred from homology"/>
<dbReference type="InterPro" id="IPR003256">
    <property type="entry name" value="Ribosomal_uL24"/>
</dbReference>
<dbReference type="InParanoid" id="A0A0C3HEK6"/>
<dbReference type="GO" id="GO:0006412">
    <property type="term" value="P:translation"/>
    <property type="evidence" value="ECO:0007669"/>
    <property type="project" value="InterPro"/>
</dbReference>
<comment type="similarity">
    <text evidence="1">Belongs to the universal ribosomal protein uL24 family.</text>
</comment>
<sequence>MQKVIRRTLFAEQQAARRLARKKEKTDRIWKRLSRRETQMARQDEVKNLKAAQLARHEDWELGPLAPRRDVGDDKDTYGTVDQSQLRFPKIHRSKIDEVLKNVGGRYLNLAKGDRVVLLEGGDKGKIGKIIDIDSSRGMCKVEGLNMVDVAIPKWMLEMDKEDSRPVRTMEGPVSLTAVRLVYPLTDTATGETRDVIVKKLVNTAFFFNKELKRTHWKRVIPGLNIVVPWPKQEPVEKKEYNIDTVRLDVETKTFVPTLLRPPMPSSVIDELRNKYSKFRTRHDPEYIEAKMEEDHEAEAKKKQLAEMRTPLKEINRRERKLRKAKGKGTLTAEMLERIGKVIAQTKQLAIAPKESSIEGAAIAA</sequence>
<dbReference type="GO" id="GO:0003723">
    <property type="term" value="F:RNA binding"/>
    <property type="evidence" value="ECO:0007669"/>
    <property type="project" value="InterPro"/>
</dbReference>
<dbReference type="HOGENOM" id="CLU_041333_0_0_1"/>
<protein>
    <recommendedName>
        <fullName evidence="4">KOW domain-containing protein</fullName>
    </recommendedName>
</protein>
<evidence type="ECO:0000256" key="2">
    <source>
        <dbReference type="ARBA" id="ARBA00022980"/>
    </source>
</evidence>